<dbReference type="SUPFAM" id="SSF52540">
    <property type="entry name" value="P-loop containing nucleoside triphosphate hydrolases"/>
    <property type="match status" value="1"/>
</dbReference>
<accession>B5YM21</accession>
<dbReference type="OMA" id="PALWVTH"/>
<dbReference type="AlphaFoldDB" id="B5YM21"/>
<dbReference type="InterPro" id="IPR003593">
    <property type="entry name" value="AAA+_ATPase"/>
</dbReference>
<feature type="domain" description="ABC transporter" evidence="3">
    <location>
        <begin position="1"/>
        <end position="174"/>
    </location>
</feature>
<dbReference type="GO" id="GO:0016887">
    <property type="term" value="F:ATP hydrolysis activity"/>
    <property type="evidence" value="ECO:0007669"/>
    <property type="project" value="InterPro"/>
</dbReference>
<dbReference type="RefSeq" id="XP_002295458.1">
    <property type="nucleotide sequence ID" value="XM_002295422.1"/>
</dbReference>
<dbReference type="GO" id="GO:0005524">
    <property type="term" value="F:ATP binding"/>
    <property type="evidence" value="ECO:0007669"/>
    <property type="project" value="UniProtKB-KW"/>
</dbReference>
<proteinExistence type="predicted"/>
<dbReference type="PROSITE" id="PS50893">
    <property type="entry name" value="ABC_TRANSPORTER_2"/>
    <property type="match status" value="1"/>
</dbReference>
<dbReference type="CDD" id="cd00267">
    <property type="entry name" value="ABC_ATPase"/>
    <property type="match status" value="1"/>
</dbReference>
<dbReference type="HOGENOM" id="CLU_000604_1_22_1"/>
<dbReference type="InParanoid" id="B5YM21"/>
<sequence length="177" mass="19519">LCTNLNVKLSKGEIAFVRGPSGAGKSTLLRIISGLTPMDEGDIIADGISVASCLGIDGHHNSHFGMTQWRQSVRYVTQYKVDIPGTPRDFILRMSFSNHFLNKEWKVLSGGESQRMLLAIALASRPQILLLDESTSGLDGASERKVEDSVLDYVKRWGACVLWVTHSDDIAERMLKS</sequence>
<dbReference type="PANTHER" id="PTHR43119">
    <property type="entry name" value="ABC TRANSPORT PROTEIN ATP-BINDING COMPONENT-RELATED"/>
    <property type="match status" value="1"/>
</dbReference>
<dbReference type="KEGG" id="tps:THAPS_38095"/>
<dbReference type="InterPro" id="IPR003439">
    <property type="entry name" value="ABC_transporter-like_ATP-bd"/>
</dbReference>
<dbReference type="Pfam" id="PF00005">
    <property type="entry name" value="ABC_tran"/>
    <property type="match status" value="1"/>
</dbReference>
<dbReference type="PANTHER" id="PTHR43119:SF1">
    <property type="entry name" value="ABC TRANSPORTER DOMAIN-CONTAINING PROTEIN"/>
    <property type="match status" value="1"/>
</dbReference>
<reference evidence="4 5" key="1">
    <citation type="journal article" date="2004" name="Science">
        <title>The genome of the diatom Thalassiosira pseudonana: ecology, evolution, and metabolism.</title>
        <authorList>
            <person name="Armbrust E.V."/>
            <person name="Berges J.A."/>
            <person name="Bowler C."/>
            <person name="Green B.R."/>
            <person name="Martinez D."/>
            <person name="Putnam N.H."/>
            <person name="Zhou S."/>
            <person name="Allen A.E."/>
            <person name="Apt K.E."/>
            <person name="Bechner M."/>
            <person name="Brzezinski M.A."/>
            <person name="Chaal B.K."/>
            <person name="Chiovitti A."/>
            <person name="Davis A.K."/>
            <person name="Demarest M.S."/>
            <person name="Detter J.C."/>
            <person name="Glavina T."/>
            <person name="Goodstein D."/>
            <person name="Hadi M.Z."/>
            <person name="Hellsten U."/>
            <person name="Hildebrand M."/>
            <person name="Jenkins B.D."/>
            <person name="Jurka J."/>
            <person name="Kapitonov V.V."/>
            <person name="Kroger N."/>
            <person name="Lau W.W."/>
            <person name="Lane T.W."/>
            <person name="Larimer F.W."/>
            <person name="Lippmeier J.C."/>
            <person name="Lucas S."/>
            <person name="Medina M."/>
            <person name="Montsant A."/>
            <person name="Obornik M."/>
            <person name="Parker M.S."/>
            <person name="Palenik B."/>
            <person name="Pazour G.J."/>
            <person name="Richardson P.M."/>
            <person name="Rynearson T.A."/>
            <person name="Saito M.A."/>
            <person name="Schwartz D.C."/>
            <person name="Thamatrakoln K."/>
            <person name="Valentin K."/>
            <person name="Vardi A."/>
            <person name="Wilkerson F.P."/>
            <person name="Rokhsar D.S."/>
        </authorList>
    </citation>
    <scope>NUCLEOTIDE SEQUENCE [LARGE SCALE GENOMIC DNA]</scope>
    <source>
        <strain evidence="4 5">CCMP1335</strain>
    </source>
</reference>
<evidence type="ECO:0000256" key="2">
    <source>
        <dbReference type="ARBA" id="ARBA00022840"/>
    </source>
</evidence>
<keyword evidence="2" id="KW-0067">ATP-binding</keyword>
<dbReference type="SMART" id="SM00382">
    <property type="entry name" value="AAA"/>
    <property type="match status" value="1"/>
</dbReference>
<feature type="non-terminal residue" evidence="4">
    <location>
        <position position="1"/>
    </location>
</feature>
<dbReference type="Proteomes" id="UP000001449">
    <property type="component" value="Chromosome 18"/>
</dbReference>
<evidence type="ECO:0000256" key="1">
    <source>
        <dbReference type="ARBA" id="ARBA00022741"/>
    </source>
</evidence>
<reference evidence="4 5" key="2">
    <citation type="journal article" date="2008" name="Nature">
        <title>The Phaeodactylum genome reveals the evolutionary history of diatom genomes.</title>
        <authorList>
            <person name="Bowler C."/>
            <person name="Allen A.E."/>
            <person name="Badger J.H."/>
            <person name="Grimwood J."/>
            <person name="Jabbari K."/>
            <person name="Kuo A."/>
            <person name="Maheswari U."/>
            <person name="Martens C."/>
            <person name="Maumus F."/>
            <person name="Otillar R.P."/>
            <person name="Rayko E."/>
            <person name="Salamov A."/>
            <person name="Vandepoele K."/>
            <person name="Beszteri B."/>
            <person name="Gruber A."/>
            <person name="Heijde M."/>
            <person name="Katinka M."/>
            <person name="Mock T."/>
            <person name="Valentin K."/>
            <person name="Verret F."/>
            <person name="Berges J.A."/>
            <person name="Brownlee C."/>
            <person name="Cadoret J.P."/>
            <person name="Chiovitti A."/>
            <person name="Choi C.J."/>
            <person name="Coesel S."/>
            <person name="De Martino A."/>
            <person name="Detter J.C."/>
            <person name="Durkin C."/>
            <person name="Falciatore A."/>
            <person name="Fournet J."/>
            <person name="Haruta M."/>
            <person name="Huysman M.J."/>
            <person name="Jenkins B.D."/>
            <person name="Jiroutova K."/>
            <person name="Jorgensen R.E."/>
            <person name="Joubert Y."/>
            <person name="Kaplan A."/>
            <person name="Kroger N."/>
            <person name="Kroth P.G."/>
            <person name="La Roche J."/>
            <person name="Lindquist E."/>
            <person name="Lommer M."/>
            <person name="Martin-Jezequel V."/>
            <person name="Lopez P.J."/>
            <person name="Lucas S."/>
            <person name="Mangogna M."/>
            <person name="McGinnis K."/>
            <person name="Medlin L.K."/>
            <person name="Montsant A."/>
            <person name="Oudot-Le Secq M.P."/>
            <person name="Napoli C."/>
            <person name="Obornik M."/>
            <person name="Parker M.S."/>
            <person name="Petit J.L."/>
            <person name="Porcel B.M."/>
            <person name="Poulsen N."/>
            <person name="Robison M."/>
            <person name="Rychlewski L."/>
            <person name="Rynearson T.A."/>
            <person name="Schmutz J."/>
            <person name="Shapiro H."/>
            <person name="Siaut M."/>
            <person name="Stanley M."/>
            <person name="Sussman M.R."/>
            <person name="Taylor A.R."/>
            <person name="Vardi A."/>
            <person name="von Dassow P."/>
            <person name="Vyverman W."/>
            <person name="Willis A."/>
            <person name="Wyrwicz L.S."/>
            <person name="Rokhsar D.S."/>
            <person name="Weissenbach J."/>
            <person name="Armbrust E.V."/>
            <person name="Green B.R."/>
            <person name="Van de Peer Y."/>
            <person name="Grigoriev I.V."/>
        </authorList>
    </citation>
    <scope>NUCLEOTIDE SEQUENCE [LARGE SCALE GENOMIC DNA]</scope>
    <source>
        <strain evidence="4 5">CCMP1335</strain>
    </source>
</reference>
<dbReference type="PROSITE" id="PS00211">
    <property type="entry name" value="ABC_TRANSPORTER_1"/>
    <property type="match status" value="1"/>
</dbReference>
<dbReference type="InterPro" id="IPR027417">
    <property type="entry name" value="P-loop_NTPase"/>
</dbReference>
<keyword evidence="1" id="KW-0547">Nucleotide-binding</keyword>
<keyword evidence="5" id="KW-1185">Reference proteome</keyword>
<dbReference type="Gene3D" id="3.40.50.300">
    <property type="entry name" value="P-loop containing nucleotide triphosphate hydrolases"/>
    <property type="match status" value="2"/>
</dbReference>
<organism evidence="4 5">
    <name type="scientific">Thalassiosira pseudonana</name>
    <name type="common">Marine diatom</name>
    <name type="synonym">Cyclotella nana</name>
    <dbReference type="NCBI Taxonomy" id="35128"/>
    <lineage>
        <taxon>Eukaryota</taxon>
        <taxon>Sar</taxon>
        <taxon>Stramenopiles</taxon>
        <taxon>Ochrophyta</taxon>
        <taxon>Bacillariophyta</taxon>
        <taxon>Coscinodiscophyceae</taxon>
        <taxon>Thalassiosirophycidae</taxon>
        <taxon>Thalassiosirales</taxon>
        <taxon>Thalassiosiraceae</taxon>
        <taxon>Thalassiosira</taxon>
    </lineage>
</organism>
<dbReference type="eggNOG" id="KOG0059">
    <property type="taxonomic scope" value="Eukaryota"/>
</dbReference>
<evidence type="ECO:0000259" key="3">
    <source>
        <dbReference type="PROSITE" id="PS50893"/>
    </source>
</evidence>
<dbReference type="PaxDb" id="35128-Thaps38095"/>
<gene>
    <name evidence="4" type="ORF">THAPS_38095</name>
</gene>
<dbReference type="InterPro" id="IPR017871">
    <property type="entry name" value="ABC_transporter-like_CS"/>
</dbReference>
<protein>
    <recommendedName>
        <fullName evidence="3">ABC transporter domain-containing protein</fullName>
    </recommendedName>
</protein>
<name>B5YM21_THAPS</name>
<dbReference type="GeneID" id="7443019"/>
<evidence type="ECO:0000313" key="4">
    <source>
        <dbReference type="EMBL" id="ACI64175.1"/>
    </source>
</evidence>
<evidence type="ECO:0000313" key="5">
    <source>
        <dbReference type="Proteomes" id="UP000001449"/>
    </source>
</evidence>
<dbReference type="EMBL" id="CP001159">
    <property type="protein sequence ID" value="ACI64175.1"/>
    <property type="molecule type" value="Genomic_DNA"/>
</dbReference>